<sequence length="364" mass="40915">MIRSIKHSICAFLLLWVWSCGSNNDNETPDTPEETETTFISAVDISSLPEILEANTIFYNLDNEATNALTLLKDSGVNTIRLRLWVNPENGHSGFSEVQQFATTLKTYGFKIWLTVHYSDTWADPAQQSIPAAWENDNMAALITHVQDYTTQIMTDIAPDFIQIGNEINSGFMHPMGNINTNPSQFITQMETAISVVRIVKPNTKIIVHYAGIEGAEWFYNQINMLDYDMIGLSYYPIWHGKSFTDLENTINTVATTHNKQVVIAETAYPFTLGWNDWTNNIVGLDEHLILPDYPATPTGQKDFVNAIKNLMLNNSNGIGFCYWGAELVAWKGTEATDGSSWENQALFDFDNKALPVIETFAVD</sequence>
<name>A0ABQ5MES4_9FLAO</name>
<comment type="similarity">
    <text evidence="2 6">Belongs to the glycosyl hydrolase 53 family.</text>
</comment>
<keyword evidence="6" id="KW-0732">Signal</keyword>
<organism evidence="7 8">
    <name type="scientific">Neptunitalea lumnitzerae</name>
    <dbReference type="NCBI Taxonomy" id="2965509"/>
    <lineage>
        <taxon>Bacteria</taxon>
        <taxon>Pseudomonadati</taxon>
        <taxon>Bacteroidota</taxon>
        <taxon>Flavobacteriia</taxon>
        <taxon>Flavobacteriales</taxon>
        <taxon>Flavobacteriaceae</taxon>
        <taxon>Neptunitalea</taxon>
    </lineage>
</organism>
<dbReference type="PANTHER" id="PTHR34983:SF1">
    <property type="entry name" value="ARABINOGALACTAN ENDO-BETA-1,4-GALACTANASE A"/>
    <property type="match status" value="1"/>
</dbReference>
<dbReference type="EMBL" id="BRVO01000001">
    <property type="protein sequence ID" value="GLB47890.1"/>
    <property type="molecule type" value="Genomic_DNA"/>
</dbReference>
<keyword evidence="5 6" id="KW-0326">Glycosidase</keyword>
<comment type="catalytic activity">
    <reaction evidence="1 6">
        <text>The enzyme specifically hydrolyzes (1-&gt;4)-beta-D-galactosidic linkages in type I arabinogalactans.</text>
        <dbReference type="EC" id="3.2.1.89"/>
    </reaction>
</comment>
<protein>
    <recommendedName>
        <fullName evidence="3 6">Arabinogalactan endo-beta-1,4-galactanase</fullName>
        <ecNumber evidence="3 6">3.2.1.89</ecNumber>
    </recommendedName>
</protein>
<evidence type="ECO:0000313" key="7">
    <source>
        <dbReference type="EMBL" id="GLB47890.1"/>
    </source>
</evidence>
<evidence type="ECO:0000256" key="2">
    <source>
        <dbReference type="ARBA" id="ARBA00010687"/>
    </source>
</evidence>
<dbReference type="Proteomes" id="UP001143543">
    <property type="component" value="Unassembled WGS sequence"/>
</dbReference>
<keyword evidence="4 6" id="KW-0378">Hydrolase</keyword>
<dbReference type="Gene3D" id="3.20.20.80">
    <property type="entry name" value="Glycosidases"/>
    <property type="match status" value="1"/>
</dbReference>
<dbReference type="PANTHER" id="PTHR34983">
    <property type="entry name" value="ARABINOGALACTAN ENDO-BETA-1,4-GALACTANASE A"/>
    <property type="match status" value="1"/>
</dbReference>
<comment type="caution">
    <text evidence="7">The sequence shown here is derived from an EMBL/GenBank/DDBJ whole genome shotgun (WGS) entry which is preliminary data.</text>
</comment>
<dbReference type="InterPro" id="IPR011683">
    <property type="entry name" value="Glyco_hydro_53"/>
</dbReference>
<feature type="chain" id="PRO_5045003421" description="Arabinogalactan endo-beta-1,4-galactanase" evidence="6">
    <location>
        <begin position="23"/>
        <end position="364"/>
    </location>
</feature>
<dbReference type="EC" id="3.2.1.89" evidence="3 6"/>
<dbReference type="RefSeq" id="WP_281763553.1">
    <property type="nucleotide sequence ID" value="NZ_BRVO01000001.1"/>
</dbReference>
<dbReference type="InterPro" id="IPR017853">
    <property type="entry name" value="GH"/>
</dbReference>
<evidence type="ECO:0000256" key="6">
    <source>
        <dbReference type="RuleBase" id="RU361192"/>
    </source>
</evidence>
<feature type="signal peptide" evidence="6">
    <location>
        <begin position="1"/>
        <end position="22"/>
    </location>
</feature>
<evidence type="ECO:0000256" key="1">
    <source>
        <dbReference type="ARBA" id="ARBA00001695"/>
    </source>
</evidence>
<evidence type="ECO:0000313" key="8">
    <source>
        <dbReference type="Proteomes" id="UP001143543"/>
    </source>
</evidence>
<gene>
    <name evidence="7" type="ORF">Y10_02580</name>
</gene>
<evidence type="ECO:0000256" key="4">
    <source>
        <dbReference type="ARBA" id="ARBA00022801"/>
    </source>
</evidence>
<accession>A0ABQ5MES4</accession>
<keyword evidence="8" id="KW-1185">Reference proteome</keyword>
<evidence type="ECO:0000256" key="5">
    <source>
        <dbReference type="ARBA" id="ARBA00023295"/>
    </source>
</evidence>
<dbReference type="Pfam" id="PF07745">
    <property type="entry name" value="Glyco_hydro_53"/>
    <property type="match status" value="1"/>
</dbReference>
<reference evidence="7" key="1">
    <citation type="submission" date="2022-07" db="EMBL/GenBank/DDBJ databases">
        <title>Taxonomy of Novel Oxalotrophic and Methylotrophic Bacteria.</title>
        <authorList>
            <person name="Sahin N."/>
            <person name="Tani A."/>
        </authorList>
    </citation>
    <scope>NUCLEOTIDE SEQUENCE</scope>
    <source>
        <strain evidence="7">Y10</strain>
    </source>
</reference>
<proteinExistence type="inferred from homology"/>
<dbReference type="SUPFAM" id="SSF51445">
    <property type="entry name" value="(Trans)glycosidases"/>
    <property type="match status" value="1"/>
</dbReference>
<evidence type="ECO:0000256" key="3">
    <source>
        <dbReference type="ARBA" id="ARBA00012556"/>
    </source>
</evidence>